<evidence type="ECO:0000256" key="6">
    <source>
        <dbReference type="SAM" id="Phobius"/>
    </source>
</evidence>
<comment type="caution">
    <text evidence="7">The sequence shown here is derived from an EMBL/GenBank/DDBJ whole genome shotgun (WGS) entry which is preliminary data.</text>
</comment>
<reference evidence="7" key="2">
    <citation type="submission" date="2023-05" db="EMBL/GenBank/DDBJ databases">
        <authorList>
            <consortium name="Lawrence Berkeley National Laboratory"/>
            <person name="Steindorff A."/>
            <person name="Hensen N."/>
            <person name="Bonometti L."/>
            <person name="Westerberg I."/>
            <person name="Brannstrom I.O."/>
            <person name="Guillou S."/>
            <person name="Cros-Aarteil S."/>
            <person name="Calhoun S."/>
            <person name="Haridas S."/>
            <person name="Kuo A."/>
            <person name="Mondo S."/>
            <person name="Pangilinan J."/>
            <person name="Riley R."/>
            <person name="Labutti K."/>
            <person name="Andreopoulos B."/>
            <person name="Lipzen A."/>
            <person name="Chen C."/>
            <person name="Yanf M."/>
            <person name="Daum C."/>
            <person name="Ng V."/>
            <person name="Clum A."/>
            <person name="Ohm R."/>
            <person name="Martin F."/>
            <person name="Silar P."/>
            <person name="Natvig D."/>
            <person name="Lalanne C."/>
            <person name="Gautier V."/>
            <person name="Ament-Velasquez S.L."/>
            <person name="Kruys A."/>
            <person name="Hutchinson M.I."/>
            <person name="Powell A.J."/>
            <person name="Barry K."/>
            <person name="Miller A.N."/>
            <person name="Grigoriev I.V."/>
            <person name="Debuchy R."/>
            <person name="Gladieux P."/>
            <person name="Thoren M.H."/>
            <person name="Johannesson H."/>
        </authorList>
    </citation>
    <scope>NUCLEOTIDE SEQUENCE</scope>
    <source>
        <strain evidence="7">CBS 538.74</strain>
    </source>
</reference>
<dbReference type="InterPro" id="IPR000612">
    <property type="entry name" value="PMP3"/>
</dbReference>
<dbReference type="EMBL" id="MU857067">
    <property type="protein sequence ID" value="KAK4150509.1"/>
    <property type="molecule type" value="Genomic_DNA"/>
</dbReference>
<evidence type="ECO:0000256" key="1">
    <source>
        <dbReference type="ARBA" id="ARBA00004370"/>
    </source>
</evidence>
<dbReference type="AlphaFoldDB" id="A0AAN6VFV4"/>
<evidence type="ECO:0000256" key="5">
    <source>
        <dbReference type="ARBA" id="ARBA00023136"/>
    </source>
</evidence>
<reference evidence="7" key="1">
    <citation type="journal article" date="2023" name="Mol. Phylogenet. Evol.">
        <title>Genome-scale phylogeny and comparative genomics of the fungal order Sordariales.</title>
        <authorList>
            <person name="Hensen N."/>
            <person name="Bonometti L."/>
            <person name="Westerberg I."/>
            <person name="Brannstrom I.O."/>
            <person name="Guillou S."/>
            <person name="Cros-Aarteil S."/>
            <person name="Calhoun S."/>
            <person name="Haridas S."/>
            <person name="Kuo A."/>
            <person name="Mondo S."/>
            <person name="Pangilinan J."/>
            <person name="Riley R."/>
            <person name="LaButti K."/>
            <person name="Andreopoulos B."/>
            <person name="Lipzen A."/>
            <person name="Chen C."/>
            <person name="Yan M."/>
            <person name="Daum C."/>
            <person name="Ng V."/>
            <person name="Clum A."/>
            <person name="Steindorff A."/>
            <person name="Ohm R.A."/>
            <person name="Martin F."/>
            <person name="Silar P."/>
            <person name="Natvig D.O."/>
            <person name="Lalanne C."/>
            <person name="Gautier V."/>
            <person name="Ament-Velasquez S.L."/>
            <person name="Kruys A."/>
            <person name="Hutchinson M.I."/>
            <person name="Powell A.J."/>
            <person name="Barry K."/>
            <person name="Miller A.N."/>
            <person name="Grigoriev I.V."/>
            <person name="Debuchy R."/>
            <person name="Gladieux P."/>
            <person name="Hiltunen Thoren M."/>
            <person name="Johannesson H."/>
        </authorList>
    </citation>
    <scope>NUCLEOTIDE SEQUENCE</scope>
    <source>
        <strain evidence="7">CBS 538.74</strain>
    </source>
</reference>
<comment type="subcellular location">
    <subcellularLocation>
        <location evidence="1">Membrane</location>
    </subcellularLocation>
</comment>
<name>A0AAN6VFV4_9PEZI</name>
<dbReference type="Pfam" id="PF01679">
    <property type="entry name" value="Pmp3"/>
    <property type="match status" value="1"/>
</dbReference>
<organism evidence="7 8">
    <name type="scientific">Chaetomidium leptoderma</name>
    <dbReference type="NCBI Taxonomy" id="669021"/>
    <lineage>
        <taxon>Eukaryota</taxon>
        <taxon>Fungi</taxon>
        <taxon>Dikarya</taxon>
        <taxon>Ascomycota</taxon>
        <taxon>Pezizomycotina</taxon>
        <taxon>Sordariomycetes</taxon>
        <taxon>Sordariomycetidae</taxon>
        <taxon>Sordariales</taxon>
        <taxon>Chaetomiaceae</taxon>
        <taxon>Chaetomidium</taxon>
    </lineage>
</organism>
<dbReference type="Proteomes" id="UP001302745">
    <property type="component" value="Unassembled WGS sequence"/>
</dbReference>
<gene>
    <name evidence="7" type="ORF">C8A00DRAFT_17975</name>
</gene>
<evidence type="ECO:0000313" key="7">
    <source>
        <dbReference type="EMBL" id="KAK4150509.1"/>
    </source>
</evidence>
<keyword evidence="8" id="KW-1185">Reference proteome</keyword>
<dbReference type="PANTHER" id="PTHR21659">
    <property type="entry name" value="HYDROPHOBIC PROTEIN RCI2 LOW TEMPERATURE AND SALT RESPONSIVE PROTEIN LTI6 -RELATED"/>
    <property type="match status" value="1"/>
</dbReference>
<protein>
    <submittedName>
        <fullName evidence="7">Uncharacterized protein</fullName>
    </submittedName>
</protein>
<comment type="similarity">
    <text evidence="2">Belongs to the UPF0057 (PMP3) family.</text>
</comment>
<dbReference type="GO" id="GO:0016020">
    <property type="term" value="C:membrane"/>
    <property type="evidence" value="ECO:0007669"/>
    <property type="project" value="UniProtKB-SubCell"/>
</dbReference>
<dbReference type="PANTHER" id="PTHR21659:SF42">
    <property type="entry name" value="UPF0057 MEMBRANE PROTEIN ZK632.10-RELATED"/>
    <property type="match status" value="1"/>
</dbReference>
<accession>A0AAN6VFV4</accession>
<evidence type="ECO:0000313" key="8">
    <source>
        <dbReference type="Proteomes" id="UP001302745"/>
    </source>
</evidence>
<evidence type="ECO:0000256" key="3">
    <source>
        <dbReference type="ARBA" id="ARBA00022692"/>
    </source>
</evidence>
<proteinExistence type="inferred from homology"/>
<feature type="transmembrane region" description="Helical" evidence="6">
    <location>
        <begin position="32"/>
        <end position="54"/>
    </location>
</feature>
<evidence type="ECO:0000256" key="4">
    <source>
        <dbReference type="ARBA" id="ARBA00022989"/>
    </source>
</evidence>
<keyword evidence="5 6" id="KW-0472">Membrane</keyword>
<keyword evidence="4 6" id="KW-1133">Transmembrane helix</keyword>
<sequence>MGHKTRKGVVYTTAILLPPLAVYFRRGANKDFGLNVVLTLLGWLPGVLHALYIVSR</sequence>
<evidence type="ECO:0000256" key="2">
    <source>
        <dbReference type="ARBA" id="ARBA00009530"/>
    </source>
</evidence>
<keyword evidence="3 6" id="KW-0812">Transmembrane</keyword>